<sequence>MEYIKIAQVPDAVLHKKGNTVKGVLHLTTHHLIFTLPQVETAPRGSQELWLCYPMIERVTFTKGSALLYAPDKDESFQLTKGANLRIICRDYTFLAFDFKDVKQCNDVFESLLKLTCVNSLENLYAFLYSPVKIEAPLNGWKIYEPVREFARQGLKLNSPNSSSEHPGDKMWRMSNINESYRVCTSYPSVIVTPASISNSVLHHASKFRSKGRMPALTYYHKYNGCSIIRCSQPLVGLKQNRSMQDEKLLLEVTKTNDASSVLIVDARPVANAIAQTALGAGSEIVEYYPNAKKVFLNIDNIHVIRDSLNKVTEALKNTDISMEPPNQDLLIKSGWLKLIYTVLTGLDMIVKSLHLNKQHLLLHCSDGWDRTSQLAALAQLLLDPYYRTLEGIMVLIEKDWLSFGHRFNERSGHLQSETKFVDNSEYSSTNQAQHAIKQVTTHFRHRKHVKYTSPIFHQFLDCIYQLLKQNPTIFEFNERFLRRLLYHLYSCQYGTFLYDSELERRQAKVSEKTRSVWDYFLARKSQFVNPDYKRLDEVVYPDLSKISFWYELFGRTDEELNGFLNESSASSGNIDTSLYYESQTKNETTEMGIKLQETQTLLSQVELKE</sequence>
<keyword evidence="6" id="KW-1185">Reference proteome</keyword>
<dbReference type="InterPro" id="IPR048994">
    <property type="entry name" value="PH-GRAM_MTMR6-9"/>
</dbReference>
<evidence type="ECO:0000313" key="6">
    <source>
        <dbReference type="Proteomes" id="UP000006853"/>
    </source>
</evidence>
<dbReference type="HOGENOM" id="CLU_001839_5_1_1"/>
<feature type="active site" description="Phosphocysteine intermediate" evidence="2">
    <location>
        <position position="365"/>
    </location>
</feature>
<dbReference type="PANTHER" id="PTHR10807">
    <property type="entry name" value="MYOTUBULARIN-RELATED"/>
    <property type="match status" value="1"/>
</dbReference>
<dbReference type="InterPro" id="IPR016130">
    <property type="entry name" value="Tyr_Pase_AS"/>
</dbReference>
<dbReference type="InterPro" id="IPR011993">
    <property type="entry name" value="PH-like_dom_sf"/>
</dbReference>
<evidence type="ECO:0000259" key="4">
    <source>
        <dbReference type="PROSITE" id="PS51339"/>
    </source>
</evidence>
<name>F2QWN5_KOMPC</name>
<accession>F2QWN5</accession>
<comment type="similarity">
    <text evidence="1">Belongs to the protein-tyrosine phosphatase family. Non-receptor class myotubularin subfamily.</text>
</comment>
<dbReference type="PANTHER" id="PTHR10807:SF128">
    <property type="entry name" value="PHOSPHATIDYLINOSITOL-3,5-BISPHOSPHATE 3-PHOSPHATASE"/>
    <property type="match status" value="1"/>
</dbReference>
<dbReference type="PROSITE" id="PS00383">
    <property type="entry name" value="TYR_PHOSPHATASE_1"/>
    <property type="match status" value="1"/>
</dbReference>
<dbReference type="InterPro" id="IPR029021">
    <property type="entry name" value="Prot-tyrosine_phosphatase-like"/>
</dbReference>
<dbReference type="SUPFAM" id="SSF50729">
    <property type="entry name" value="PH domain-like"/>
    <property type="match status" value="1"/>
</dbReference>
<organism evidence="5 6">
    <name type="scientific">Komagataella phaffii (strain ATCC 76273 / CBS 7435 / CECT 11047 / NRRL Y-11430 / Wegner 21-1)</name>
    <name type="common">Yeast</name>
    <name type="synonym">Pichia pastoris</name>
    <dbReference type="NCBI Taxonomy" id="981350"/>
    <lineage>
        <taxon>Eukaryota</taxon>
        <taxon>Fungi</taxon>
        <taxon>Dikarya</taxon>
        <taxon>Ascomycota</taxon>
        <taxon>Saccharomycotina</taxon>
        <taxon>Pichiomycetes</taxon>
        <taxon>Pichiales</taxon>
        <taxon>Pichiaceae</taxon>
        <taxon>Komagataella</taxon>
    </lineage>
</organism>
<dbReference type="Gene3D" id="2.30.29.30">
    <property type="entry name" value="Pleckstrin-homology domain (PH domain)/Phosphotyrosine-binding domain (PTB)"/>
    <property type="match status" value="1"/>
</dbReference>
<dbReference type="EMBL" id="FR839630">
    <property type="protein sequence ID" value="CCA39813.1"/>
    <property type="molecule type" value="Genomic_DNA"/>
</dbReference>
<dbReference type="Pfam" id="PF21098">
    <property type="entry name" value="PH-GRAM_MTMR6-like"/>
    <property type="match status" value="1"/>
</dbReference>
<evidence type="ECO:0000256" key="3">
    <source>
        <dbReference type="PIRSR" id="PIRSR630564-2"/>
    </source>
</evidence>
<reference key="2">
    <citation type="submission" date="2011-04" db="EMBL/GenBank/DDBJ databases">
        <title>High-quality genome sequence of Pichia pastoris CBS 7435.</title>
        <authorList>
            <person name="Kueberl A."/>
            <person name="Schneider J."/>
            <person name="Thallinger G.G."/>
            <person name="Anderl I."/>
            <person name="Wibberg D."/>
            <person name="Hajek T."/>
            <person name="Jaenicke S."/>
            <person name="Brinkrolf K."/>
            <person name="Goesmann A."/>
            <person name="Szczepanowski R."/>
            <person name="Puehler A."/>
            <person name="Schwab H."/>
            <person name="Glieder A."/>
            <person name="Pichler H."/>
        </authorList>
    </citation>
    <scope>NUCLEOTIDE SEQUENCE</scope>
    <source>
        <strain>CBS 7435</strain>
    </source>
</reference>
<dbReference type="Pfam" id="PF06602">
    <property type="entry name" value="Myotub-related"/>
    <property type="match status" value="1"/>
</dbReference>
<dbReference type="InterPro" id="IPR010569">
    <property type="entry name" value="Myotubularin-like_Pase_dom"/>
</dbReference>
<gene>
    <name evidence="5" type="primary">YMR1</name>
    <name evidence="5" type="ordered locus">PP7435_Chr3-0861</name>
</gene>
<reference evidence="5 6" key="1">
    <citation type="journal article" date="2011" name="J. Biotechnol.">
        <title>High-quality genome sequence of Pichia pastoris CBS7435.</title>
        <authorList>
            <person name="Kuberl A."/>
            <person name="Schneider J."/>
            <person name="Thallinger G.G."/>
            <person name="Anderl I."/>
            <person name="Wibberg D."/>
            <person name="Hajek T."/>
            <person name="Jaenicke S."/>
            <person name="Brinkrolf K."/>
            <person name="Goesmann A."/>
            <person name="Szczepanowski R."/>
            <person name="Puhler A."/>
            <person name="Schwab H."/>
            <person name="Glieder A."/>
            <person name="Pichler H."/>
        </authorList>
    </citation>
    <scope>NUCLEOTIDE SEQUENCE [LARGE SCALE GENOMIC DNA]</scope>
    <source>
        <strain evidence="6">ATCC 76273 / CBS 7435 / CECT 11047 / NRRL Y-11430 / Wegner 21-1</strain>
    </source>
</reference>
<proteinExistence type="inferred from homology"/>
<dbReference type="InterPro" id="IPR030564">
    <property type="entry name" value="Myotubularin"/>
</dbReference>
<dbReference type="SUPFAM" id="SSF52799">
    <property type="entry name" value="(Phosphotyrosine protein) phosphatases II"/>
    <property type="match status" value="1"/>
</dbReference>
<dbReference type="GO" id="GO:0016020">
    <property type="term" value="C:membrane"/>
    <property type="evidence" value="ECO:0007669"/>
    <property type="project" value="TreeGrafter"/>
</dbReference>
<dbReference type="GO" id="GO:0046856">
    <property type="term" value="P:phosphatidylinositol dephosphorylation"/>
    <property type="evidence" value="ECO:0007669"/>
    <property type="project" value="TreeGrafter"/>
</dbReference>
<feature type="domain" description="Myotubularin phosphatase" evidence="4">
    <location>
        <begin position="140"/>
        <end position="554"/>
    </location>
</feature>
<dbReference type="AlphaFoldDB" id="F2QWN5"/>
<dbReference type="Proteomes" id="UP000006853">
    <property type="component" value="Chromosome 3"/>
</dbReference>
<protein>
    <submittedName>
        <fullName evidence="5">Phosphoinositide 3-phosphatase</fullName>
    </submittedName>
</protein>
<evidence type="ECO:0000313" key="5">
    <source>
        <dbReference type="EMBL" id="CCA39813.1"/>
    </source>
</evidence>
<evidence type="ECO:0000256" key="1">
    <source>
        <dbReference type="ARBA" id="ARBA00007471"/>
    </source>
</evidence>
<feature type="binding site" evidence="3">
    <location>
        <begin position="301"/>
        <end position="302"/>
    </location>
    <ligand>
        <name>substrate</name>
    </ligand>
</feature>
<reference evidence="5 6" key="3">
    <citation type="journal article" date="2016" name="FEMS Yeast Res.">
        <title>Curation of the genome annotation of Pichia pastoris (Komagataella phaffii) CBS7435 from gene level to protein function.</title>
        <authorList>
            <person name="Valli M."/>
            <person name="Tatto N.E."/>
            <person name="Peymann A."/>
            <person name="Gruber C."/>
            <person name="Landes N."/>
            <person name="Ekker H."/>
            <person name="Thallinger G.G."/>
            <person name="Mattanovich D."/>
            <person name="Gasser B."/>
            <person name="Graf A.B."/>
        </authorList>
    </citation>
    <scope>GENOME REANNOTATION</scope>
    <source>
        <strain evidence="5 6">ATCC 76273 / CBS 7435 / CECT 11047 / NRRL Y-11430 / Wegner 21-1</strain>
    </source>
</reference>
<dbReference type="GO" id="GO:0004438">
    <property type="term" value="F:phosphatidylinositol-3-phosphate phosphatase activity"/>
    <property type="evidence" value="ECO:0007669"/>
    <property type="project" value="TreeGrafter"/>
</dbReference>
<dbReference type="PROSITE" id="PS51339">
    <property type="entry name" value="PPASE_MYOTUBULARIN"/>
    <property type="match status" value="1"/>
</dbReference>
<feature type="binding site" evidence="3">
    <location>
        <begin position="365"/>
        <end position="371"/>
    </location>
    <ligand>
        <name>substrate</name>
    </ligand>
</feature>
<dbReference type="GO" id="GO:0005737">
    <property type="term" value="C:cytoplasm"/>
    <property type="evidence" value="ECO:0007669"/>
    <property type="project" value="TreeGrafter"/>
</dbReference>
<evidence type="ECO:0000256" key="2">
    <source>
        <dbReference type="PIRSR" id="PIRSR630564-1"/>
    </source>
</evidence>